<organism evidence="1 2">
    <name type="scientific">Candidatus Uhrbacteria bacterium RIFCSPHIGHO2_02_FULL_60_10</name>
    <dbReference type="NCBI Taxonomy" id="1802392"/>
    <lineage>
        <taxon>Bacteria</taxon>
        <taxon>Candidatus Uhriibacteriota</taxon>
    </lineage>
</organism>
<protein>
    <recommendedName>
        <fullName evidence="3">DUF4012 domain-containing protein</fullName>
    </recommendedName>
</protein>
<name>A0A1F7U2G3_9BACT</name>
<dbReference type="AlphaFoldDB" id="A0A1F7U2G3"/>
<dbReference type="EMBL" id="MGEA01000095">
    <property type="protein sequence ID" value="OGL72431.1"/>
    <property type="molecule type" value="Genomic_DNA"/>
</dbReference>
<evidence type="ECO:0000313" key="1">
    <source>
        <dbReference type="EMBL" id="OGL72431.1"/>
    </source>
</evidence>
<dbReference type="Proteomes" id="UP000177088">
    <property type="component" value="Unassembled WGS sequence"/>
</dbReference>
<reference evidence="1 2" key="1">
    <citation type="journal article" date="2016" name="Nat. Commun.">
        <title>Thousands of microbial genomes shed light on interconnected biogeochemical processes in an aquifer system.</title>
        <authorList>
            <person name="Anantharaman K."/>
            <person name="Brown C.T."/>
            <person name="Hug L.A."/>
            <person name="Sharon I."/>
            <person name="Castelle C.J."/>
            <person name="Probst A.J."/>
            <person name="Thomas B.C."/>
            <person name="Singh A."/>
            <person name="Wilkins M.J."/>
            <person name="Karaoz U."/>
            <person name="Brodie E.L."/>
            <person name="Williams K.H."/>
            <person name="Hubbard S.S."/>
            <person name="Banfield J.F."/>
        </authorList>
    </citation>
    <scope>NUCLEOTIDE SEQUENCE [LARGE SCALE GENOMIC DNA]</scope>
</reference>
<evidence type="ECO:0000313" key="2">
    <source>
        <dbReference type="Proteomes" id="UP000177088"/>
    </source>
</evidence>
<gene>
    <name evidence="1" type="ORF">A3C96_03965</name>
</gene>
<sequence>MVDASVLPDEYRGTLAQARERLPVLNAYAAKAAAVAKLLPGIIGADGRRRYLVIFQNDAELRPTGGFMGSYALVDVNNGRLTQVEIPGGGSYDIQGQMPLKLISPQPLHLVNPHWQFQDANWSPDFPTAAKTITRFFEAGTKTSVDGVIALNIPVVEKLLEIIGPVPMPEYGKTIDHRNFYFETQKAVEIDYDKEANRPKKFLADLAPRIIDKTLKADRGQMIAIAQALDEALRLKQAQLWFRHGDEQQAVGELGWDGAMKTTGGDFLALVHSNIAGQKTDRVMRDEVSHEAKIMADGTTIVTLTLKRVHAGESGALFSGVRNVDFLRVYVPAGSVLVEAKGFTPPDPKLFKIPEPGYAVDGELAAAEESLRVDAASGTRVYVEGGRTVFGNWLQTDPGQSSIATLVYQLPPNAVRILPPERRWLDRLQGRQSESDRLDYRLTIFKQSGADRTTFTQSLDLPRGYILDDETGRTEDDRGRLVTSFPLQSDTELRALLEMP</sequence>
<evidence type="ECO:0008006" key="3">
    <source>
        <dbReference type="Google" id="ProtNLM"/>
    </source>
</evidence>
<comment type="caution">
    <text evidence="1">The sequence shown here is derived from an EMBL/GenBank/DDBJ whole genome shotgun (WGS) entry which is preliminary data.</text>
</comment>
<accession>A0A1F7U2G3</accession>
<dbReference type="InterPro" id="IPR025101">
    <property type="entry name" value="DUF4012"/>
</dbReference>
<proteinExistence type="predicted"/>
<dbReference type="Pfam" id="PF13196">
    <property type="entry name" value="DUF4012"/>
    <property type="match status" value="1"/>
</dbReference>